<evidence type="ECO:0000259" key="4">
    <source>
        <dbReference type="PROSITE" id="PS51192"/>
    </source>
</evidence>
<feature type="coiled-coil region" evidence="3">
    <location>
        <begin position="1201"/>
        <end position="1235"/>
    </location>
</feature>
<keyword evidence="6" id="KW-0347">Helicase</keyword>
<evidence type="ECO:0000256" key="2">
    <source>
        <dbReference type="ARBA" id="ARBA00022840"/>
    </source>
</evidence>
<keyword evidence="1" id="KW-0547">Nucleotide-binding</keyword>
<dbReference type="InterPro" id="IPR001650">
    <property type="entry name" value="Helicase_C-like"/>
</dbReference>
<dbReference type="Pfam" id="PF00270">
    <property type="entry name" value="DEAD"/>
    <property type="match status" value="1"/>
</dbReference>
<dbReference type="PROSITE" id="PS51192">
    <property type="entry name" value="HELICASE_ATP_BIND_1"/>
    <property type="match status" value="1"/>
</dbReference>
<organism evidence="6 7">
    <name type="scientific">Nitratireductor aquimarinus</name>
    <dbReference type="NCBI Taxonomy" id="889300"/>
    <lineage>
        <taxon>Bacteria</taxon>
        <taxon>Pseudomonadati</taxon>
        <taxon>Pseudomonadota</taxon>
        <taxon>Alphaproteobacteria</taxon>
        <taxon>Hyphomicrobiales</taxon>
        <taxon>Phyllobacteriaceae</taxon>
        <taxon>Nitratireductor</taxon>
    </lineage>
</organism>
<dbReference type="RefSeq" id="WP_317560611.1">
    <property type="nucleotide sequence ID" value="NZ_JAWLIP010000001.1"/>
</dbReference>
<dbReference type="SUPFAM" id="SSF52540">
    <property type="entry name" value="P-loop containing nucleoside triphosphate hydrolases"/>
    <property type="match status" value="2"/>
</dbReference>
<dbReference type="SMART" id="SM00487">
    <property type="entry name" value="DEXDc"/>
    <property type="match status" value="1"/>
</dbReference>
<evidence type="ECO:0000259" key="5">
    <source>
        <dbReference type="PROSITE" id="PS51194"/>
    </source>
</evidence>
<name>A0ABU4AH99_9HYPH</name>
<keyword evidence="7" id="KW-1185">Reference proteome</keyword>
<dbReference type="InterPro" id="IPR027417">
    <property type="entry name" value="P-loop_NTPase"/>
</dbReference>
<accession>A0ABU4AH99</accession>
<dbReference type="Pfam" id="PF00271">
    <property type="entry name" value="Helicase_C"/>
    <property type="match status" value="1"/>
</dbReference>
<comment type="caution">
    <text evidence="6">The sequence shown here is derived from an EMBL/GenBank/DDBJ whole genome shotgun (WGS) entry which is preliminary data.</text>
</comment>
<dbReference type="Gene3D" id="3.40.50.300">
    <property type="entry name" value="P-loop containing nucleotide triphosphate hydrolases"/>
    <property type="match status" value="2"/>
</dbReference>
<dbReference type="PANTHER" id="PTHR47957:SF3">
    <property type="entry name" value="ATP-DEPENDENT HELICASE HRQ1"/>
    <property type="match status" value="1"/>
</dbReference>
<proteinExistence type="predicted"/>
<feature type="domain" description="Helicase C-terminal" evidence="5">
    <location>
        <begin position="921"/>
        <end position="1092"/>
    </location>
</feature>
<evidence type="ECO:0000313" key="7">
    <source>
        <dbReference type="Proteomes" id="UP001185659"/>
    </source>
</evidence>
<dbReference type="PROSITE" id="PS51194">
    <property type="entry name" value="HELICASE_CTER"/>
    <property type="match status" value="1"/>
</dbReference>
<feature type="domain" description="Helicase ATP-binding" evidence="4">
    <location>
        <begin position="104"/>
        <end position="324"/>
    </location>
</feature>
<evidence type="ECO:0000256" key="3">
    <source>
        <dbReference type="SAM" id="Coils"/>
    </source>
</evidence>
<sequence>MKELNPIVFRDHLRGSLARFVSTAAPISAVRAPRLFQSISSALSSQAVPLVKGPFVESLPDFEKGPSIADLVEAGRLNAKWSALASSKDGESLYRRQLHKHQAEALLRQDENFLVATGTGSGKTEAFLFPLINDLLNQDDLAKPGVRAILVYPLNALANDQMNRIARLLFNDLGDPGITLGRYTGQVRSDASRQDEERKILDTPTFQRDFGDRRHVPQNWLLSRAEMLTNPPHILVTNYAMLEHILLLPRNRALLHEAPLRWLVLDEVHTYAGAQAIEVAFLLRKLKTRLGCSKGQLRCVGTSASLDPARKDELATFASNLFGEDFPEGDRAIIVSNRELHPALRAQRAISGLTAADWIALGKIVTELQESGDGQDDRAVDHWNRGVLASGLSALELPVDKSLGDGLVELLGANSEVRGAAKIMADRGSVPFEVLASQLFPQASVTEQRAACAALVSVGVLAKPSTPGAFPILPARYHLAASGVEGVCLKLDADDPEHWSQMDFGRSVKGEDGAPRYPLLVCRNCGEPYIETWDDGQRLSPSPEIKSKRLVLRLNGNAGDLASEYDDADDVEEDPEFEYFDPETGLLADGPGEGILGLLRAEMKDDEDEGRSYVKRCSSCRSPAGRYPEPISHLHPGDDALAAVVAQELLESLPKPRDREQDAPMGGRNLLVFSDNRQDAAFFAPFFERTSRDQALRAAIFRFLRKEGEPVNLDDLTQSVYRQLKKDGFKLYERFAREPMGSSPTKDRLLGMIVAEFCTEGLTRISLESLGLVKVQYDAKGLRRTAEAMETAVPALKGKAEAIAHFFLLLMRRHRAIPDLDHRLDLEDESLWGEGQAQTRRVCTKTNEGNLSFARTLIPSGHADNRFTWFLVNQLGLTRQQANETIDAFWDEASRSANNLLTRHFSGMVIDLNRIQFENADSDPLYRCGKCGTRSQISIDDRCLAWRCTGILSRISDEERERMRSQHHYVHRYSGKPLAALAREHTAAIGTELRTDIEEKFRQGELNLLSCTTTMEMGVDIGDLEAVLCRNVPPGISNYQQRAGRAGRRAQVAPTALMVARNSRYDQAQYLDLQGYLNAKPAVPYLTLDNPSFFRRHQVSSILAGFLEQHLGDQRKTGAPRLKDFFSDTLLAEQQSSLRVEFSTWLASDHGAEFVRLAEQMCDWLPPELKSAGYVGEDLRRHVTEVVHRFIDDVAERWQSLDSAAEEQRRLITEAVDEEQRLKASQRHAAKMREKRQYLDQYLVTVLSRSAVIPTYSFPVHSIRLEISESRTTPDANIFAQDASLQLDRDASLAIGEYAPGAEVVAGGRIWTSRGIVRRSKEYMPDRYYRICKSCGHPEIHDDWQQFGYQCEQCSGDPQNQANKFISPTAFLTSFEERKGRDPGSSRLRARPVDEARLLTRAHFRDYADTDLVGVRTFFAPATPTHGEVGGKLFVVNRGPKGAGYLWCNRCEYAEPAPQAALMGQKAVKSVHKNPRTGDKCPQEELKYPLDLGHIFETDIRAIGFSMHPPSFPDALDERERMGLVDGFLRTLAEALRLAAAELLEADPRDIRASKELRDGRPLIVLSDAVAGGAGYVQRLFEDPKFSGRSLIAAAVNVLDCSRPNCATSCSHCLNDYSNQAYWDVFDRVPALGWLRAILQNEIERPPHAPDQSVPVKSINLSGLEEQLRGASELSLAALSFQGARDPEKAFPIAKLIRNFCEADSARKVKLLVCSGLPLSQSPLATVDRQLVDMLLPAEAAGQLEVCSVPRAVLETAPRISIRSNGQTAEHYGSAFEQPVFDDLFGAGVYRASSPSSEDWQERHVTRITPVSEALAATALNTKSFRHDPGFPRDFRTMFACIAGQTASLKIEDPFLASGDRNRTALVDFLKKLRDLGVDIQSVTLTWRLPRPANYGRYSSEETPEEQQRDLLRRLKAVGFDLDSIQLRPKTGRSGHFHDRVVTAVVDREGDKTTFRWDISSGIDNLMERERQCSVFLTEAA</sequence>
<protein>
    <submittedName>
        <fullName evidence="6">DEAD/DEAH box helicase</fullName>
    </submittedName>
</protein>
<dbReference type="Proteomes" id="UP001185659">
    <property type="component" value="Unassembled WGS sequence"/>
</dbReference>
<dbReference type="PANTHER" id="PTHR47957">
    <property type="entry name" value="ATP-DEPENDENT HELICASE HRQ1"/>
    <property type="match status" value="1"/>
</dbReference>
<dbReference type="InterPro" id="IPR018973">
    <property type="entry name" value="MZB"/>
</dbReference>
<dbReference type="InterPro" id="IPR014001">
    <property type="entry name" value="Helicase_ATP-bd"/>
</dbReference>
<evidence type="ECO:0000256" key="1">
    <source>
        <dbReference type="ARBA" id="ARBA00022741"/>
    </source>
</evidence>
<keyword evidence="2" id="KW-0067">ATP-binding</keyword>
<dbReference type="Pfam" id="PF09369">
    <property type="entry name" value="MZB"/>
    <property type="match status" value="1"/>
</dbReference>
<gene>
    <name evidence="6" type="ORF">R2G56_04930</name>
</gene>
<dbReference type="InterPro" id="IPR011545">
    <property type="entry name" value="DEAD/DEAH_box_helicase_dom"/>
</dbReference>
<dbReference type="GO" id="GO:0004386">
    <property type="term" value="F:helicase activity"/>
    <property type="evidence" value="ECO:0007669"/>
    <property type="project" value="UniProtKB-KW"/>
</dbReference>
<keyword evidence="3" id="KW-0175">Coiled coil</keyword>
<dbReference type="EMBL" id="JAWLIP010000001">
    <property type="protein sequence ID" value="MDV6225624.1"/>
    <property type="molecule type" value="Genomic_DNA"/>
</dbReference>
<reference evidence="6 7" key="1">
    <citation type="submission" date="2023-10" db="EMBL/GenBank/DDBJ databases">
        <authorList>
            <person name="Venkata Ramana C."/>
            <person name="Sasikala C."/>
            <person name="Dhurka M."/>
        </authorList>
    </citation>
    <scope>NUCLEOTIDE SEQUENCE [LARGE SCALE GENOMIC DNA]</scope>
    <source>
        <strain evidence="6 7">KCTC 32151</strain>
    </source>
</reference>
<evidence type="ECO:0000313" key="6">
    <source>
        <dbReference type="EMBL" id="MDV6225624.1"/>
    </source>
</evidence>
<dbReference type="SMART" id="SM00490">
    <property type="entry name" value="HELICc"/>
    <property type="match status" value="1"/>
</dbReference>
<keyword evidence="6" id="KW-0378">Hydrolase</keyword>